<dbReference type="AlphaFoldDB" id="A0A9D9D9Z8"/>
<comment type="caution">
    <text evidence="5">The sequence shown here is derived from an EMBL/GenBank/DDBJ whole genome shotgun (WGS) entry which is preliminary data.</text>
</comment>
<evidence type="ECO:0000313" key="5">
    <source>
        <dbReference type="EMBL" id="MBO8414558.1"/>
    </source>
</evidence>
<dbReference type="PANTHER" id="PTHR33375">
    <property type="entry name" value="CHROMOSOME-PARTITIONING PROTEIN PARB-RELATED"/>
    <property type="match status" value="1"/>
</dbReference>
<dbReference type="PANTHER" id="PTHR33375:SF1">
    <property type="entry name" value="CHROMOSOME-PARTITIONING PROTEIN PARB-RELATED"/>
    <property type="match status" value="1"/>
</dbReference>
<dbReference type="InterPro" id="IPR050336">
    <property type="entry name" value="Chromosome_partition/occlusion"/>
</dbReference>
<dbReference type="InterPro" id="IPR003115">
    <property type="entry name" value="ParB_N"/>
</dbReference>
<dbReference type="Pfam" id="PF17762">
    <property type="entry name" value="HTH_ParB"/>
    <property type="match status" value="1"/>
</dbReference>
<evidence type="ECO:0000259" key="3">
    <source>
        <dbReference type="Pfam" id="PF02195"/>
    </source>
</evidence>
<sequence length="259" mass="29877">ELEKLVGKYSNSDIVTEFESLSNLQPVREIELSNLTLFPLFNENYYQGKNMQILKDSIQTNGITIPLFVYQYENKNYIVNGVKRFLVAKNQNMKTLPCIDVQGSIEDVIIYVTNNMLVNKDNGLVQGYAFKVLMDKFQMSEKEIQRLTALSHGQVANLLRLLKLTSAVKEYIIEGKLSTAKARLLITFSSKDQIKIAKKMFNLSVRECENLVRKIRLGDYLVPEEEYFTYKREGDQIVVRCSDDSLLTSIENFLKELEK</sequence>
<accession>A0A9D9D9Z8</accession>
<dbReference type="SUPFAM" id="SSF109709">
    <property type="entry name" value="KorB DNA-binding domain-like"/>
    <property type="match status" value="1"/>
</dbReference>
<evidence type="ECO:0000259" key="4">
    <source>
        <dbReference type="Pfam" id="PF17762"/>
    </source>
</evidence>
<feature type="non-terminal residue" evidence="5">
    <location>
        <position position="1"/>
    </location>
</feature>
<comment type="similarity">
    <text evidence="1">Belongs to the ParB family.</text>
</comment>
<dbReference type="EMBL" id="JADING010000105">
    <property type="protein sequence ID" value="MBO8414558.1"/>
    <property type="molecule type" value="Genomic_DNA"/>
</dbReference>
<dbReference type="GO" id="GO:0007059">
    <property type="term" value="P:chromosome segregation"/>
    <property type="evidence" value="ECO:0007669"/>
    <property type="project" value="TreeGrafter"/>
</dbReference>
<feature type="domain" description="ParB/Spo0J HTH" evidence="4">
    <location>
        <begin position="127"/>
        <end position="215"/>
    </location>
</feature>
<dbReference type="SUPFAM" id="SSF110849">
    <property type="entry name" value="ParB/Sulfiredoxin"/>
    <property type="match status" value="1"/>
</dbReference>
<reference evidence="5" key="2">
    <citation type="journal article" date="2021" name="PeerJ">
        <title>Extensive microbial diversity within the chicken gut microbiome revealed by metagenomics and culture.</title>
        <authorList>
            <person name="Gilroy R."/>
            <person name="Ravi A."/>
            <person name="Getino M."/>
            <person name="Pursley I."/>
            <person name="Horton D.L."/>
            <person name="Alikhan N.F."/>
            <person name="Baker D."/>
            <person name="Gharbi K."/>
            <person name="Hall N."/>
            <person name="Watson M."/>
            <person name="Adriaenssens E.M."/>
            <person name="Foster-Nyarko E."/>
            <person name="Jarju S."/>
            <person name="Secka A."/>
            <person name="Antonio M."/>
            <person name="Oren A."/>
            <person name="Chaudhuri R.R."/>
            <person name="La Ragione R."/>
            <person name="Hildebrand F."/>
            <person name="Pallen M.J."/>
        </authorList>
    </citation>
    <scope>NUCLEOTIDE SEQUENCE</scope>
    <source>
        <strain evidence="5">1748</strain>
    </source>
</reference>
<dbReference type="InterPro" id="IPR036086">
    <property type="entry name" value="ParB/Sulfiredoxin_sf"/>
</dbReference>
<dbReference type="Gene3D" id="3.90.1530.30">
    <property type="match status" value="1"/>
</dbReference>
<dbReference type="Gene3D" id="1.10.10.2830">
    <property type="match status" value="1"/>
</dbReference>
<dbReference type="GO" id="GO:0005694">
    <property type="term" value="C:chromosome"/>
    <property type="evidence" value="ECO:0007669"/>
    <property type="project" value="TreeGrafter"/>
</dbReference>
<keyword evidence="2" id="KW-0159">Chromosome partition</keyword>
<evidence type="ECO:0000256" key="1">
    <source>
        <dbReference type="ARBA" id="ARBA00006295"/>
    </source>
</evidence>
<dbReference type="NCBIfam" id="TIGR00180">
    <property type="entry name" value="parB_part"/>
    <property type="match status" value="1"/>
</dbReference>
<dbReference type="Proteomes" id="UP000823629">
    <property type="component" value="Unassembled WGS sequence"/>
</dbReference>
<dbReference type="InterPro" id="IPR004437">
    <property type="entry name" value="ParB/RepB/Spo0J"/>
</dbReference>
<gene>
    <name evidence="5" type="ORF">IAC78_03715</name>
</gene>
<organism evidence="5 6">
    <name type="scientific">Candidatus Scatoplasma merdavium</name>
    <dbReference type="NCBI Taxonomy" id="2840932"/>
    <lineage>
        <taxon>Bacteria</taxon>
        <taxon>Bacillati</taxon>
        <taxon>Bacillota</taxon>
        <taxon>Bacilli</taxon>
        <taxon>Bacillales</taxon>
        <taxon>Candidatus Scatoplasma</taxon>
    </lineage>
</organism>
<dbReference type="InterPro" id="IPR041468">
    <property type="entry name" value="HTH_ParB/Spo0J"/>
</dbReference>
<protein>
    <submittedName>
        <fullName evidence="5">ParB/RepB/Spo0J family partition protein</fullName>
    </submittedName>
</protein>
<evidence type="ECO:0000313" key="6">
    <source>
        <dbReference type="Proteomes" id="UP000823629"/>
    </source>
</evidence>
<name>A0A9D9D9Z8_9BACL</name>
<dbReference type="Pfam" id="PF02195">
    <property type="entry name" value="ParB_N"/>
    <property type="match status" value="1"/>
</dbReference>
<proteinExistence type="inferred from homology"/>
<evidence type="ECO:0000256" key="2">
    <source>
        <dbReference type="ARBA" id="ARBA00022829"/>
    </source>
</evidence>
<reference evidence="5" key="1">
    <citation type="submission" date="2020-10" db="EMBL/GenBank/DDBJ databases">
        <authorList>
            <person name="Gilroy R."/>
        </authorList>
    </citation>
    <scope>NUCLEOTIDE SEQUENCE</scope>
    <source>
        <strain evidence="5">1748</strain>
    </source>
</reference>
<feature type="domain" description="ParB-like N-terminal" evidence="3">
    <location>
        <begin position="27"/>
        <end position="115"/>
    </location>
</feature>
<dbReference type="GO" id="GO:0003677">
    <property type="term" value="F:DNA binding"/>
    <property type="evidence" value="ECO:0007669"/>
    <property type="project" value="InterPro"/>
</dbReference>